<name>A0A1I7WBI2_HETBA</name>
<keyword evidence="2" id="KW-1185">Reference proteome</keyword>
<organism evidence="2 3">
    <name type="scientific">Heterorhabditis bacteriophora</name>
    <name type="common">Entomopathogenic nematode worm</name>
    <dbReference type="NCBI Taxonomy" id="37862"/>
    <lineage>
        <taxon>Eukaryota</taxon>
        <taxon>Metazoa</taxon>
        <taxon>Ecdysozoa</taxon>
        <taxon>Nematoda</taxon>
        <taxon>Chromadorea</taxon>
        <taxon>Rhabditida</taxon>
        <taxon>Rhabditina</taxon>
        <taxon>Rhabditomorpha</taxon>
        <taxon>Strongyloidea</taxon>
        <taxon>Heterorhabditidae</taxon>
        <taxon>Heterorhabditis</taxon>
    </lineage>
</organism>
<reference evidence="3" key="1">
    <citation type="submission" date="2016-11" db="UniProtKB">
        <authorList>
            <consortium name="WormBaseParasite"/>
        </authorList>
    </citation>
    <scope>IDENTIFICATION</scope>
</reference>
<keyword evidence="1" id="KW-0472">Membrane</keyword>
<evidence type="ECO:0000313" key="3">
    <source>
        <dbReference type="WBParaSite" id="Hba_02028"/>
    </source>
</evidence>
<evidence type="ECO:0000313" key="2">
    <source>
        <dbReference type="Proteomes" id="UP000095283"/>
    </source>
</evidence>
<dbReference type="AlphaFoldDB" id="A0A1I7WBI2"/>
<dbReference type="Proteomes" id="UP000095283">
    <property type="component" value="Unplaced"/>
</dbReference>
<sequence>MNYLTVFIYYVSLQEYVIQLPYASMAIMLKLTIRERLISS</sequence>
<keyword evidence="1" id="KW-0812">Transmembrane</keyword>
<accession>A0A1I7WBI2</accession>
<feature type="transmembrane region" description="Helical" evidence="1">
    <location>
        <begin position="6"/>
        <end position="29"/>
    </location>
</feature>
<protein>
    <submittedName>
        <fullName evidence="3">Uncharacterized protein</fullName>
    </submittedName>
</protein>
<proteinExistence type="predicted"/>
<dbReference type="WBParaSite" id="Hba_02028">
    <property type="protein sequence ID" value="Hba_02028"/>
    <property type="gene ID" value="Hba_02028"/>
</dbReference>
<evidence type="ECO:0000256" key="1">
    <source>
        <dbReference type="SAM" id="Phobius"/>
    </source>
</evidence>
<keyword evidence="1" id="KW-1133">Transmembrane helix</keyword>